<dbReference type="InterPro" id="IPR011060">
    <property type="entry name" value="RibuloseP-bd_barrel"/>
</dbReference>
<dbReference type="AlphaFoldDB" id="A0A4R3MP67"/>
<dbReference type="Proteomes" id="UP000294902">
    <property type="component" value="Unassembled WGS sequence"/>
</dbReference>
<evidence type="ECO:0000256" key="8">
    <source>
        <dbReference type="ARBA" id="ARBA00023235"/>
    </source>
</evidence>
<accession>A0A4R3MP67</accession>
<dbReference type="SUPFAM" id="SSF51366">
    <property type="entry name" value="Ribulose-phoshate binding barrel"/>
    <property type="match status" value="1"/>
</dbReference>
<keyword evidence="8 9" id="KW-0413">Isomerase</keyword>
<evidence type="ECO:0000256" key="7">
    <source>
        <dbReference type="ARBA" id="ARBA00023141"/>
    </source>
</evidence>
<evidence type="ECO:0000256" key="2">
    <source>
        <dbReference type="ARBA" id="ARBA00004664"/>
    </source>
</evidence>
<comment type="pathway">
    <text evidence="2 9">Amino-acid biosynthesis; L-tryptophan biosynthesis; L-tryptophan from chorismate: step 3/5.</text>
</comment>
<name>A0A4R3MP67_9FIRM</name>
<dbReference type="InterPro" id="IPR013785">
    <property type="entry name" value="Aldolase_TIM"/>
</dbReference>
<comment type="catalytic activity">
    <reaction evidence="1 9">
        <text>N-(5-phospho-beta-D-ribosyl)anthranilate = 1-(2-carboxyphenylamino)-1-deoxy-D-ribulose 5-phosphate</text>
        <dbReference type="Rhea" id="RHEA:21540"/>
        <dbReference type="ChEBI" id="CHEBI:18277"/>
        <dbReference type="ChEBI" id="CHEBI:58613"/>
        <dbReference type="EC" id="5.3.1.24"/>
    </reaction>
</comment>
<sequence>MNPKIKICGITKKEEIPVLNEFNIDYVGFVFAKSKREVSVKDSMNLRANLNNNIKTVAVVKEPPIELLEEILQGGFDILQWHGSLKEETIKHINMPIWQAISVKDKESLGNIIYDEKIIGYVFDGSAPGSGKPFDWQVLSDIQINSELILAGGLDSDNIIEAINKIKPTIVDVSSGVESDKGKDPYKIKEFVRKVKNYGNEQ</sequence>
<dbReference type="PANTHER" id="PTHR42894">
    <property type="entry name" value="N-(5'-PHOSPHORIBOSYL)ANTHRANILATE ISOMERASE"/>
    <property type="match status" value="1"/>
</dbReference>
<keyword evidence="5 9" id="KW-0028">Amino-acid biosynthesis</keyword>
<evidence type="ECO:0000256" key="5">
    <source>
        <dbReference type="ARBA" id="ARBA00022605"/>
    </source>
</evidence>
<evidence type="ECO:0000313" key="12">
    <source>
        <dbReference type="Proteomes" id="UP000294902"/>
    </source>
</evidence>
<reference evidence="11 12" key="1">
    <citation type="submission" date="2019-03" db="EMBL/GenBank/DDBJ databases">
        <title>Genomic Encyclopedia of Type Strains, Phase IV (KMG-IV): sequencing the most valuable type-strain genomes for metagenomic binning, comparative biology and taxonomic classification.</title>
        <authorList>
            <person name="Goeker M."/>
        </authorList>
    </citation>
    <scope>NUCLEOTIDE SEQUENCE [LARGE SCALE GENOMIC DNA]</scope>
    <source>
        <strain evidence="11 12">DSM 24629</strain>
    </source>
</reference>
<proteinExistence type="inferred from homology"/>
<evidence type="ECO:0000259" key="10">
    <source>
        <dbReference type="Pfam" id="PF00697"/>
    </source>
</evidence>
<dbReference type="GO" id="GO:0000162">
    <property type="term" value="P:L-tryptophan biosynthetic process"/>
    <property type="evidence" value="ECO:0007669"/>
    <property type="project" value="UniProtKB-UniRule"/>
</dbReference>
<comment type="caution">
    <text evidence="11">The sequence shown here is derived from an EMBL/GenBank/DDBJ whole genome shotgun (WGS) entry which is preliminary data.</text>
</comment>
<evidence type="ECO:0000256" key="4">
    <source>
        <dbReference type="ARBA" id="ARBA00022272"/>
    </source>
</evidence>
<evidence type="ECO:0000313" key="11">
    <source>
        <dbReference type="EMBL" id="TCT17085.1"/>
    </source>
</evidence>
<dbReference type="InterPro" id="IPR044643">
    <property type="entry name" value="TrpF_fam"/>
</dbReference>
<dbReference type="PANTHER" id="PTHR42894:SF1">
    <property type="entry name" value="N-(5'-PHOSPHORIBOSYL)ANTHRANILATE ISOMERASE"/>
    <property type="match status" value="1"/>
</dbReference>
<dbReference type="GO" id="GO:0004640">
    <property type="term" value="F:phosphoribosylanthranilate isomerase activity"/>
    <property type="evidence" value="ECO:0007669"/>
    <property type="project" value="UniProtKB-UniRule"/>
</dbReference>
<gene>
    <name evidence="9" type="primary">trpF</name>
    <name evidence="11" type="ORF">EDC18_101381</name>
</gene>
<organism evidence="11 12">
    <name type="scientific">Natranaerovirga pectinivora</name>
    <dbReference type="NCBI Taxonomy" id="682400"/>
    <lineage>
        <taxon>Bacteria</taxon>
        <taxon>Bacillati</taxon>
        <taxon>Bacillota</taxon>
        <taxon>Clostridia</taxon>
        <taxon>Lachnospirales</taxon>
        <taxon>Natranaerovirgaceae</taxon>
        <taxon>Natranaerovirga</taxon>
    </lineage>
</organism>
<keyword evidence="12" id="KW-1185">Reference proteome</keyword>
<dbReference type="Gene3D" id="3.20.20.70">
    <property type="entry name" value="Aldolase class I"/>
    <property type="match status" value="1"/>
</dbReference>
<evidence type="ECO:0000256" key="1">
    <source>
        <dbReference type="ARBA" id="ARBA00001164"/>
    </source>
</evidence>
<evidence type="ECO:0000256" key="9">
    <source>
        <dbReference type="HAMAP-Rule" id="MF_00135"/>
    </source>
</evidence>
<protein>
    <recommendedName>
        <fullName evidence="4 9">N-(5'-phosphoribosyl)anthranilate isomerase</fullName>
        <shortName evidence="9">PRAI</shortName>
        <ecNumber evidence="3 9">5.3.1.24</ecNumber>
    </recommendedName>
</protein>
<comment type="similarity">
    <text evidence="9">Belongs to the TrpF family.</text>
</comment>
<keyword evidence="7 9" id="KW-0057">Aromatic amino acid biosynthesis</keyword>
<dbReference type="EMBL" id="SMAL01000001">
    <property type="protein sequence ID" value="TCT17085.1"/>
    <property type="molecule type" value="Genomic_DNA"/>
</dbReference>
<evidence type="ECO:0000256" key="6">
    <source>
        <dbReference type="ARBA" id="ARBA00022822"/>
    </source>
</evidence>
<feature type="domain" description="N-(5'phosphoribosyl) anthranilate isomerase (PRAI)" evidence="10">
    <location>
        <begin position="5"/>
        <end position="193"/>
    </location>
</feature>
<evidence type="ECO:0000256" key="3">
    <source>
        <dbReference type="ARBA" id="ARBA00012572"/>
    </source>
</evidence>
<dbReference type="InterPro" id="IPR001240">
    <property type="entry name" value="PRAI_dom"/>
</dbReference>
<dbReference type="CDD" id="cd00405">
    <property type="entry name" value="PRAI"/>
    <property type="match status" value="1"/>
</dbReference>
<keyword evidence="6 9" id="KW-0822">Tryptophan biosynthesis</keyword>
<dbReference type="RefSeq" id="WP_165878426.1">
    <property type="nucleotide sequence ID" value="NZ_SMAL01000001.1"/>
</dbReference>
<dbReference type="EC" id="5.3.1.24" evidence="3 9"/>
<dbReference type="UniPathway" id="UPA00035">
    <property type="reaction ID" value="UER00042"/>
</dbReference>
<dbReference type="HAMAP" id="MF_00135">
    <property type="entry name" value="PRAI"/>
    <property type="match status" value="1"/>
</dbReference>
<dbReference type="Pfam" id="PF00697">
    <property type="entry name" value="PRAI"/>
    <property type="match status" value="1"/>
</dbReference>